<dbReference type="Proteomes" id="UP000299102">
    <property type="component" value="Unassembled WGS sequence"/>
</dbReference>
<feature type="compositionally biased region" description="Low complexity" evidence="1">
    <location>
        <begin position="62"/>
        <end position="72"/>
    </location>
</feature>
<dbReference type="AlphaFoldDB" id="A0A4C1YW26"/>
<keyword evidence="3" id="KW-1185">Reference proteome</keyword>
<evidence type="ECO:0000313" key="3">
    <source>
        <dbReference type="Proteomes" id="UP000299102"/>
    </source>
</evidence>
<accession>A0A4C1YW26</accession>
<proteinExistence type="predicted"/>
<evidence type="ECO:0000313" key="2">
    <source>
        <dbReference type="EMBL" id="GBP79014.1"/>
    </source>
</evidence>
<dbReference type="EMBL" id="BGZK01001396">
    <property type="protein sequence ID" value="GBP79014.1"/>
    <property type="molecule type" value="Genomic_DNA"/>
</dbReference>
<feature type="compositionally biased region" description="Pro residues" evidence="1">
    <location>
        <begin position="48"/>
        <end position="61"/>
    </location>
</feature>
<organism evidence="2 3">
    <name type="scientific">Eumeta variegata</name>
    <name type="common">Bagworm moth</name>
    <name type="synonym">Eumeta japonica</name>
    <dbReference type="NCBI Taxonomy" id="151549"/>
    <lineage>
        <taxon>Eukaryota</taxon>
        <taxon>Metazoa</taxon>
        <taxon>Ecdysozoa</taxon>
        <taxon>Arthropoda</taxon>
        <taxon>Hexapoda</taxon>
        <taxon>Insecta</taxon>
        <taxon>Pterygota</taxon>
        <taxon>Neoptera</taxon>
        <taxon>Endopterygota</taxon>
        <taxon>Lepidoptera</taxon>
        <taxon>Glossata</taxon>
        <taxon>Ditrysia</taxon>
        <taxon>Tineoidea</taxon>
        <taxon>Psychidae</taxon>
        <taxon>Oiketicinae</taxon>
        <taxon>Eumeta</taxon>
    </lineage>
</organism>
<reference evidence="2 3" key="1">
    <citation type="journal article" date="2019" name="Commun. Biol.">
        <title>The bagworm genome reveals a unique fibroin gene that provides high tensile strength.</title>
        <authorList>
            <person name="Kono N."/>
            <person name="Nakamura H."/>
            <person name="Ohtoshi R."/>
            <person name="Tomita M."/>
            <person name="Numata K."/>
            <person name="Arakawa K."/>
        </authorList>
    </citation>
    <scope>NUCLEOTIDE SEQUENCE [LARGE SCALE GENOMIC DNA]</scope>
</reference>
<evidence type="ECO:0000256" key="1">
    <source>
        <dbReference type="SAM" id="MobiDB-lite"/>
    </source>
</evidence>
<sequence>MFTENETPHRDGGFGFRPKSQIVLATFFGVGCQDFGNVFVGMSNVRVSPPPLPRNLPPPPAALHSLLPTPLP</sequence>
<name>A0A4C1YW26_EUMVA</name>
<gene>
    <name evidence="2" type="ORF">EVAR_63016_1</name>
</gene>
<comment type="caution">
    <text evidence="2">The sequence shown here is derived from an EMBL/GenBank/DDBJ whole genome shotgun (WGS) entry which is preliminary data.</text>
</comment>
<protein>
    <submittedName>
        <fullName evidence="2">Uncharacterized protein</fullName>
    </submittedName>
</protein>
<feature type="region of interest" description="Disordered" evidence="1">
    <location>
        <begin position="48"/>
        <end position="72"/>
    </location>
</feature>